<dbReference type="RefSeq" id="WP_265265710.1">
    <property type="nucleotide sequence ID" value="NZ_JAIHOM010000092.1"/>
</dbReference>
<dbReference type="Pfam" id="PF00072">
    <property type="entry name" value="Response_reg"/>
    <property type="match status" value="1"/>
</dbReference>
<dbReference type="PANTHER" id="PTHR48111">
    <property type="entry name" value="REGULATOR OF RPOS"/>
    <property type="match status" value="1"/>
</dbReference>
<dbReference type="Gene3D" id="3.40.50.2300">
    <property type="match status" value="1"/>
</dbReference>
<feature type="domain" description="Response regulatory" evidence="7">
    <location>
        <begin position="22"/>
        <end position="142"/>
    </location>
</feature>
<keyword evidence="5" id="KW-0804">Transcription</keyword>
<evidence type="ECO:0000256" key="1">
    <source>
        <dbReference type="ARBA" id="ARBA00022553"/>
    </source>
</evidence>
<dbReference type="SUPFAM" id="SSF55785">
    <property type="entry name" value="PYP-like sensor domain (PAS domain)"/>
    <property type="match status" value="1"/>
</dbReference>
<dbReference type="EMBL" id="JAIHOM010000092">
    <property type="protein sequence ID" value="MCW6037838.1"/>
    <property type="molecule type" value="Genomic_DNA"/>
</dbReference>
<dbReference type="SUPFAM" id="SSF52172">
    <property type="entry name" value="CheY-like"/>
    <property type="match status" value="1"/>
</dbReference>
<feature type="modified residue" description="4-aspartylphosphate" evidence="6">
    <location>
        <position position="77"/>
    </location>
</feature>
<organism evidence="9 10">
    <name type="scientific">Spirulina subsalsa FACHB-351</name>
    <dbReference type="NCBI Taxonomy" id="234711"/>
    <lineage>
        <taxon>Bacteria</taxon>
        <taxon>Bacillati</taxon>
        <taxon>Cyanobacteriota</taxon>
        <taxon>Cyanophyceae</taxon>
        <taxon>Spirulinales</taxon>
        <taxon>Spirulinaceae</taxon>
        <taxon>Spirulina</taxon>
    </lineage>
</organism>
<dbReference type="InterPro" id="IPR001789">
    <property type="entry name" value="Sig_transdc_resp-reg_receiver"/>
</dbReference>
<feature type="domain" description="PAS" evidence="8">
    <location>
        <begin position="155"/>
        <end position="225"/>
    </location>
</feature>
<keyword evidence="4" id="KW-0238">DNA-binding</keyword>
<dbReference type="Pfam" id="PF00989">
    <property type="entry name" value="PAS"/>
    <property type="match status" value="1"/>
</dbReference>
<keyword evidence="3" id="KW-0805">Transcription regulation</keyword>
<comment type="caution">
    <text evidence="9">The sequence shown here is derived from an EMBL/GenBank/DDBJ whole genome shotgun (WGS) entry which is preliminary data.</text>
</comment>
<dbReference type="InterPro" id="IPR000014">
    <property type="entry name" value="PAS"/>
</dbReference>
<dbReference type="InterPro" id="IPR039420">
    <property type="entry name" value="WalR-like"/>
</dbReference>
<dbReference type="InterPro" id="IPR011006">
    <property type="entry name" value="CheY-like_superfamily"/>
</dbReference>
<dbReference type="PROSITE" id="PS50112">
    <property type="entry name" value="PAS"/>
    <property type="match status" value="1"/>
</dbReference>
<dbReference type="SMART" id="SM00091">
    <property type="entry name" value="PAS"/>
    <property type="match status" value="1"/>
</dbReference>
<sequence length="278" mass="31489">MMTYFPIEPSRPPIQMEDTSLKILLVEDNTDDAELIEELINVGSQQYQLTIPLQTVPSLNGALHELNTMSFDLILLDLSLPDSNGLETFGKISKQVHNTPVIVLTAYNDSDLAIQAIQAGAQDYLIKGKTGSQTLIRAIFYAIERQRLQDNLRQREAKYRSVVDNLKGVIFQTDLQGNLIFLNQAWNRLTNRPVEEVLNRPLVSLIHPQDQRLHLTQCEALLAGNIPEVTYLVRYFRGKKDIGLFEVTARPTLDQQEKIIGITGVLEDITTNRPFAYE</sequence>
<dbReference type="SMART" id="SM00448">
    <property type="entry name" value="REC"/>
    <property type="match status" value="1"/>
</dbReference>
<dbReference type="Proteomes" id="UP001526426">
    <property type="component" value="Unassembled WGS sequence"/>
</dbReference>
<keyword evidence="10" id="KW-1185">Reference proteome</keyword>
<accession>A0ABT3L8L5</accession>
<evidence type="ECO:0000313" key="10">
    <source>
        <dbReference type="Proteomes" id="UP001526426"/>
    </source>
</evidence>
<dbReference type="PROSITE" id="PS50110">
    <property type="entry name" value="RESPONSE_REGULATORY"/>
    <property type="match status" value="1"/>
</dbReference>
<dbReference type="PANTHER" id="PTHR48111:SF1">
    <property type="entry name" value="TWO-COMPONENT RESPONSE REGULATOR ORR33"/>
    <property type="match status" value="1"/>
</dbReference>
<name>A0ABT3L8L5_9CYAN</name>
<evidence type="ECO:0000256" key="3">
    <source>
        <dbReference type="ARBA" id="ARBA00023015"/>
    </source>
</evidence>
<dbReference type="InterPro" id="IPR013767">
    <property type="entry name" value="PAS_fold"/>
</dbReference>
<evidence type="ECO:0000313" key="9">
    <source>
        <dbReference type="EMBL" id="MCW6037838.1"/>
    </source>
</evidence>
<reference evidence="9 10" key="1">
    <citation type="submission" date="2021-08" db="EMBL/GenBank/DDBJ databases">
        <title>Draft genome sequence of Spirulina subsalsa with high tolerance to salinity and hype-accumulation of phycocyanin.</title>
        <authorList>
            <person name="Pei H."/>
            <person name="Jiang L."/>
        </authorList>
    </citation>
    <scope>NUCLEOTIDE SEQUENCE [LARGE SCALE GENOMIC DNA]</scope>
    <source>
        <strain evidence="9 10">FACHB-351</strain>
    </source>
</reference>
<gene>
    <name evidence="9" type="ORF">K4A83_16385</name>
</gene>
<dbReference type="Gene3D" id="3.30.450.20">
    <property type="entry name" value="PAS domain"/>
    <property type="match status" value="1"/>
</dbReference>
<evidence type="ECO:0000256" key="2">
    <source>
        <dbReference type="ARBA" id="ARBA00023012"/>
    </source>
</evidence>
<dbReference type="CDD" id="cd00130">
    <property type="entry name" value="PAS"/>
    <property type="match status" value="1"/>
</dbReference>
<dbReference type="NCBIfam" id="TIGR00229">
    <property type="entry name" value="sensory_box"/>
    <property type="match status" value="1"/>
</dbReference>
<dbReference type="InterPro" id="IPR035965">
    <property type="entry name" value="PAS-like_dom_sf"/>
</dbReference>
<protein>
    <submittedName>
        <fullName evidence="9">Response regulator</fullName>
    </submittedName>
</protein>
<evidence type="ECO:0000256" key="6">
    <source>
        <dbReference type="PROSITE-ProRule" id="PRU00169"/>
    </source>
</evidence>
<evidence type="ECO:0000256" key="4">
    <source>
        <dbReference type="ARBA" id="ARBA00023125"/>
    </source>
</evidence>
<evidence type="ECO:0000259" key="8">
    <source>
        <dbReference type="PROSITE" id="PS50112"/>
    </source>
</evidence>
<dbReference type="CDD" id="cd00156">
    <property type="entry name" value="REC"/>
    <property type="match status" value="1"/>
</dbReference>
<proteinExistence type="predicted"/>
<keyword evidence="2" id="KW-0902">Two-component regulatory system</keyword>
<evidence type="ECO:0000259" key="7">
    <source>
        <dbReference type="PROSITE" id="PS50110"/>
    </source>
</evidence>
<keyword evidence="1 6" id="KW-0597">Phosphoprotein</keyword>
<evidence type="ECO:0000256" key="5">
    <source>
        <dbReference type="ARBA" id="ARBA00023163"/>
    </source>
</evidence>